<gene>
    <name evidence="2" type="ORF">NX02_28900</name>
</gene>
<dbReference type="OrthoDB" id="1818119at2"/>
<dbReference type="STRING" id="1123269.NX02_28900"/>
<accession>W0AHF7</accession>
<dbReference type="PATRIC" id="fig|1123269.5.peg.5669"/>
<name>W0AHF7_9SPHN</name>
<proteinExistence type="predicted"/>
<dbReference type="KEGG" id="ssan:NX02_28900"/>
<keyword evidence="3" id="KW-1185">Reference proteome</keyword>
<feature type="compositionally biased region" description="Low complexity" evidence="1">
    <location>
        <begin position="86"/>
        <end position="96"/>
    </location>
</feature>
<sequence>MASNRGSMLIGAAIATGVLLLLAGGVLAWLLLSADDKRDTPAGADVAATQPRTDATPAGNAVNIVETPQATPTIAPGSIPIPTPSPSSSASPSPAASGLIPAGSYAGTYLCAQGWTDVTLDFTPPSGGSQRARTRFGGNLGVPRGSYTLTVEPQGNGRFYLRPLRWEQRPPGYVMVGLTVSVDGRRIGGKVDPPCGEIRVERVG</sequence>
<feature type="region of interest" description="Disordered" evidence="1">
    <location>
        <begin position="40"/>
        <end position="96"/>
    </location>
</feature>
<reference evidence="2" key="1">
    <citation type="submission" date="2013-07" db="EMBL/GenBank/DDBJ databases">
        <title>Completed genome of Sphingomonas sanxanigenens NX02.</title>
        <authorList>
            <person name="Ma T."/>
            <person name="Huang H."/>
            <person name="Wu M."/>
            <person name="Li X."/>
            <person name="Li G."/>
        </authorList>
    </citation>
    <scope>NUCLEOTIDE SEQUENCE [LARGE SCALE GENOMIC DNA]</scope>
    <source>
        <strain evidence="2">NX02</strain>
    </source>
</reference>
<evidence type="ECO:0000256" key="1">
    <source>
        <dbReference type="SAM" id="MobiDB-lite"/>
    </source>
</evidence>
<dbReference type="AlphaFoldDB" id="W0AHF7"/>
<protein>
    <submittedName>
        <fullName evidence="2">Uncharacterized protein</fullName>
    </submittedName>
</protein>
<dbReference type="EMBL" id="CP006644">
    <property type="protein sequence ID" value="AHE57349.1"/>
    <property type="molecule type" value="Genomic_DNA"/>
</dbReference>
<dbReference type="RefSeq" id="WP_025295440.1">
    <property type="nucleotide sequence ID" value="NZ_CP006644.1"/>
</dbReference>
<dbReference type="HOGENOM" id="CLU_1342547_0_0_5"/>
<dbReference type="Proteomes" id="UP000018851">
    <property type="component" value="Chromosome"/>
</dbReference>
<organism evidence="2 3">
    <name type="scientific">Sphingomonas sanxanigenens DSM 19645 = NX02</name>
    <dbReference type="NCBI Taxonomy" id="1123269"/>
    <lineage>
        <taxon>Bacteria</taxon>
        <taxon>Pseudomonadati</taxon>
        <taxon>Pseudomonadota</taxon>
        <taxon>Alphaproteobacteria</taxon>
        <taxon>Sphingomonadales</taxon>
        <taxon>Sphingomonadaceae</taxon>
        <taxon>Sphingomonas</taxon>
    </lineage>
</organism>
<evidence type="ECO:0000313" key="2">
    <source>
        <dbReference type="EMBL" id="AHE57349.1"/>
    </source>
</evidence>
<evidence type="ECO:0000313" key="3">
    <source>
        <dbReference type="Proteomes" id="UP000018851"/>
    </source>
</evidence>